<gene>
    <name evidence="1" type="ORF">QAD02_019744</name>
</gene>
<evidence type="ECO:0000313" key="1">
    <source>
        <dbReference type="EMBL" id="KAJ8683952.1"/>
    </source>
</evidence>
<dbReference type="Proteomes" id="UP001239111">
    <property type="component" value="Chromosome 1"/>
</dbReference>
<protein>
    <submittedName>
        <fullName evidence="1">Uncharacterized protein</fullName>
    </submittedName>
</protein>
<evidence type="ECO:0000313" key="2">
    <source>
        <dbReference type="Proteomes" id="UP001239111"/>
    </source>
</evidence>
<accession>A0ACC2PNQ7</accession>
<keyword evidence="2" id="KW-1185">Reference proteome</keyword>
<reference evidence="1" key="1">
    <citation type="submission" date="2023-04" db="EMBL/GenBank/DDBJ databases">
        <title>A chromosome-level genome assembly of the parasitoid wasp Eretmocerus hayati.</title>
        <authorList>
            <person name="Zhong Y."/>
            <person name="Liu S."/>
            <person name="Liu Y."/>
        </authorList>
    </citation>
    <scope>NUCLEOTIDE SEQUENCE</scope>
    <source>
        <strain evidence="1">ZJU_SS_LIU_2023</strain>
    </source>
</reference>
<sequence>MFSCRTCSKNFELIDEYNKHQRAHSNDKNLKIVCLYPNCNSRASSYLNFKQHLLRTHKNAREGFYRCLYKNCQSTHPNVGLLKKHYKQHVMQTADGIVCPYCWPEQKNFSILSSYDAHVSKNHANLHQSHSFIPGSSTPDLSRHRSEPLSPVVSTEDWTRKNPQGDLENNVTEILVCAGTSGIEHRVNPLGNDSFIHDEEMRYINMSEREHNEVQGGSDSRVNESTTIGSRELKSSVIKQYARSLVSLSSESHVTEPTIQTMIDNNYEVFNKCKDQFYNSILSSTLTCNEKQNVLDTFQESFSCMSEMFDPKEGCLRSTSTRKSYFNSNFDYNPPIPVPICDSGGKETTSTYSYVNILKTITLMLKNKDIRKFCMKPNETKDPRGFFDLKDGNVIQKNEFFLQEYTIHLESYQRDYGWNEILRVLIRDLKKLETVGITIDGGDGTHINFRGSVVAVFGDNLGSHSLGGFSECFSQGGFLCRYCDMTFQEFLENPFVVRSFRTLEDYDKCVSKALEKKNSIIKGIKNRSVLNDLDHYKVTNPGLPPCIDHDLYEGFVKFDMWLCINYFVKKRWFRIGLLNFRLNDLKLSEEGKVFIPRISLKTQLNKPGKLTGTASQMKRLLNTFPVVIADRIRNFNDPVWKLMLMMKKICSLISAPSLSNGQVSLLKTYCHEYIRLRITCFKKVKLRPKHKYLMHYFDLIHHFGTLKHSSTLRFEAKHYYFKQTAKQLKNYKNITQNLAEHHERMQSINDNSCESFLEPVKSEKFASDDEQVNTKVHAYFGEDMPNQLHVCEEVIYRRVRYIRDMLVCVGKSEYGNFIICKIHLILILRDRDEILFLGRSKEIVEREGLGLYEVMSYARHEACCKELSIYPYSSLLSPEPLLQTEIQSVPIFLTKYAPFDPDL</sequence>
<name>A0ACC2PNQ7_9HYME</name>
<comment type="caution">
    <text evidence="1">The sequence shown here is derived from an EMBL/GenBank/DDBJ whole genome shotgun (WGS) entry which is preliminary data.</text>
</comment>
<proteinExistence type="predicted"/>
<dbReference type="EMBL" id="CM056741">
    <property type="protein sequence ID" value="KAJ8683952.1"/>
    <property type="molecule type" value="Genomic_DNA"/>
</dbReference>
<organism evidence="1 2">
    <name type="scientific">Eretmocerus hayati</name>
    <dbReference type="NCBI Taxonomy" id="131215"/>
    <lineage>
        <taxon>Eukaryota</taxon>
        <taxon>Metazoa</taxon>
        <taxon>Ecdysozoa</taxon>
        <taxon>Arthropoda</taxon>
        <taxon>Hexapoda</taxon>
        <taxon>Insecta</taxon>
        <taxon>Pterygota</taxon>
        <taxon>Neoptera</taxon>
        <taxon>Endopterygota</taxon>
        <taxon>Hymenoptera</taxon>
        <taxon>Apocrita</taxon>
        <taxon>Proctotrupomorpha</taxon>
        <taxon>Chalcidoidea</taxon>
        <taxon>Aphelinidae</taxon>
        <taxon>Aphelininae</taxon>
        <taxon>Eretmocerus</taxon>
    </lineage>
</organism>